<protein>
    <submittedName>
        <fullName evidence="2">Uncharacterized protein</fullName>
    </submittedName>
</protein>
<dbReference type="Proteomes" id="UP001215598">
    <property type="component" value="Unassembled WGS sequence"/>
</dbReference>
<evidence type="ECO:0000313" key="3">
    <source>
        <dbReference type="Proteomes" id="UP001215598"/>
    </source>
</evidence>
<evidence type="ECO:0000256" key="1">
    <source>
        <dbReference type="SAM" id="MobiDB-lite"/>
    </source>
</evidence>
<evidence type="ECO:0000313" key="2">
    <source>
        <dbReference type="EMBL" id="KAJ7778202.1"/>
    </source>
</evidence>
<proteinExistence type="predicted"/>
<dbReference type="Gene3D" id="2.120.10.70">
    <property type="entry name" value="Fucose-specific lectin"/>
    <property type="match status" value="1"/>
</dbReference>
<feature type="region of interest" description="Disordered" evidence="1">
    <location>
        <begin position="1"/>
        <end position="24"/>
    </location>
</feature>
<dbReference type="EMBL" id="JARKIB010000007">
    <property type="protein sequence ID" value="KAJ7778202.1"/>
    <property type="molecule type" value="Genomic_DNA"/>
</dbReference>
<keyword evidence="3" id="KW-1185">Reference proteome</keyword>
<organism evidence="2 3">
    <name type="scientific">Mycena metata</name>
    <dbReference type="NCBI Taxonomy" id="1033252"/>
    <lineage>
        <taxon>Eukaryota</taxon>
        <taxon>Fungi</taxon>
        <taxon>Dikarya</taxon>
        <taxon>Basidiomycota</taxon>
        <taxon>Agaricomycotina</taxon>
        <taxon>Agaricomycetes</taxon>
        <taxon>Agaricomycetidae</taxon>
        <taxon>Agaricales</taxon>
        <taxon>Marasmiineae</taxon>
        <taxon>Mycenaceae</taxon>
        <taxon>Mycena</taxon>
    </lineage>
</organism>
<name>A0AAD7K6K5_9AGAR</name>
<sequence>MHLGVINPQVGARKPQIQRNDAPNNRLCYPPRRRRRAGVGAVQSQRPLVMNGVPNGIYAYSYSNNSILEIISSGGPGNTAPLTTWAVNRSPATMSALGITNVTPSTYIAGYGYLTLQSALAQRIFYQTTNGNIVSAFHSGLSNSPGWAVDTTIATNLPLGTPISAFINIGVAKGLQLAVVQYTDANGLLTSTFSSPTWLEHSYHGPSLIVECCYSRQRFTVSEMTPRN</sequence>
<gene>
    <name evidence="2" type="ORF">B0H16DRAFT_880438</name>
</gene>
<dbReference type="AlphaFoldDB" id="A0AAD7K6K5"/>
<accession>A0AAD7K6K5</accession>
<reference evidence="2" key="1">
    <citation type="submission" date="2023-03" db="EMBL/GenBank/DDBJ databases">
        <title>Massive genome expansion in bonnet fungi (Mycena s.s.) driven by repeated elements and novel gene families across ecological guilds.</title>
        <authorList>
            <consortium name="Lawrence Berkeley National Laboratory"/>
            <person name="Harder C.B."/>
            <person name="Miyauchi S."/>
            <person name="Viragh M."/>
            <person name="Kuo A."/>
            <person name="Thoen E."/>
            <person name="Andreopoulos B."/>
            <person name="Lu D."/>
            <person name="Skrede I."/>
            <person name="Drula E."/>
            <person name="Henrissat B."/>
            <person name="Morin E."/>
            <person name="Kohler A."/>
            <person name="Barry K."/>
            <person name="LaButti K."/>
            <person name="Morin E."/>
            <person name="Salamov A."/>
            <person name="Lipzen A."/>
            <person name="Mereny Z."/>
            <person name="Hegedus B."/>
            <person name="Baldrian P."/>
            <person name="Stursova M."/>
            <person name="Weitz H."/>
            <person name="Taylor A."/>
            <person name="Grigoriev I.V."/>
            <person name="Nagy L.G."/>
            <person name="Martin F."/>
            <person name="Kauserud H."/>
        </authorList>
    </citation>
    <scope>NUCLEOTIDE SEQUENCE</scope>
    <source>
        <strain evidence="2">CBHHK182m</strain>
    </source>
</reference>
<comment type="caution">
    <text evidence="2">The sequence shown here is derived from an EMBL/GenBank/DDBJ whole genome shotgun (WGS) entry which is preliminary data.</text>
</comment>